<comment type="caution">
    <text evidence="13">The sequence shown here is derived from an EMBL/GenBank/DDBJ whole genome shotgun (WGS) entry which is preliminary data.</text>
</comment>
<comment type="subcellular location">
    <subcellularLocation>
        <location evidence="10">Cell membrane</location>
        <topology evidence="10">Single-pass type II membrane protein</topology>
    </subcellularLocation>
    <subcellularLocation>
        <location evidence="1">Membrane</location>
    </subcellularLocation>
</comment>
<organism evidence="13 14">
    <name type="scientific">Bartonella apis</name>
    <dbReference type="NCBI Taxonomy" id="1686310"/>
    <lineage>
        <taxon>Bacteria</taxon>
        <taxon>Pseudomonadati</taxon>
        <taxon>Pseudomonadota</taxon>
        <taxon>Alphaproteobacteria</taxon>
        <taxon>Hyphomicrobiales</taxon>
        <taxon>Bartonellaceae</taxon>
        <taxon>Bartonella</taxon>
    </lineage>
</organism>
<name>A0A1R0F8D3_9HYPH</name>
<evidence type="ECO:0000256" key="12">
    <source>
        <dbReference type="SAM" id="Phobius"/>
    </source>
</evidence>
<feature type="binding site" description="axial binding residue" evidence="10 11">
    <location>
        <position position="141"/>
    </location>
    <ligand>
        <name>heme</name>
        <dbReference type="ChEBI" id="CHEBI:30413"/>
    </ligand>
    <ligandPart>
        <name>Fe</name>
        <dbReference type="ChEBI" id="CHEBI:18248"/>
    </ligandPart>
</feature>
<keyword evidence="5 10" id="KW-0201">Cytochrome c-type biogenesis</keyword>
<keyword evidence="9 10" id="KW-0472">Membrane</keyword>
<dbReference type="Gene3D" id="2.40.50.140">
    <property type="entry name" value="Nucleic acid-binding proteins"/>
    <property type="match status" value="1"/>
</dbReference>
<evidence type="ECO:0000313" key="13">
    <source>
        <dbReference type="EMBL" id="OLY43211.1"/>
    </source>
</evidence>
<evidence type="ECO:0000256" key="2">
    <source>
        <dbReference type="ARBA" id="ARBA00022617"/>
    </source>
</evidence>
<evidence type="ECO:0000313" key="14">
    <source>
        <dbReference type="Proteomes" id="UP000187344"/>
    </source>
</evidence>
<keyword evidence="6 10" id="KW-0735">Signal-anchor</keyword>
<dbReference type="OrthoDB" id="9793584at2"/>
<feature type="transmembrane region" description="Helical" evidence="12">
    <location>
        <begin position="23"/>
        <end position="44"/>
    </location>
</feature>
<evidence type="ECO:0000256" key="5">
    <source>
        <dbReference type="ARBA" id="ARBA00022748"/>
    </source>
</evidence>
<dbReference type="PANTHER" id="PTHR34128">
    <property type="entry name" value="CYTOCHROME C-TYPE BIOGENESIS PROTEIN CCME HOMOLOG, MITOCHONDRIAL"/>
    <property type="match status" value="1"/>
</dbReference>
<evidence type="ECO:0000256" key="7">
    <source>
        <dbReference type="ARBA" id="ARBA00022989"/>
    </source>
</evidence>
<dbReference type="RefSeq" id="WP_075870109.1">
    <property type="nucleotide sequence ID" value="NZ_CALYQA010000001.1"/>
</dbReference>
<dbReference type="NCBIfam" id="NF009727">
    <property type="entry name" value="PRK13254.1-1"/>
    <property type="match status" value="1"/>
</dbReference>
<dbReference type="GO" id="GO:0046872">
    <property type="term" value="F:metal ion binding"/>
    <property type="evidence" value="ECO:0007669"/>
    <property type="project" value="UniProtKB-KW"/>
</dbReference>
<keyword evidence="7 10" id="KW-1133">Transmembrane helix</keyword>
<reference evidence="13 14" key="1">
    <citation type="submission" date="2016-12" db="EMBL/GenBank/DDBJ databases">
        <title>Comparative genomics of Bartonella apis.</title>
        <authorList>
            <person name="Engel P."/>
        </authorList>
    </citation>
    <scope>NUCLEOTIDE SEQUENCE [LARGE SCALE GENOMIC DNA]</scope>
    <source>
        <strain evidence="13 14">PEB0149</strain>
    </source>
</reference>
<evidence type="ECO:0000256" key="3">
    <source>
        <dbReference type="ARBA" id="ARBA00022692"/>
    </source>
</evidence>
<dbReference type="InterPro" id="IPR012340">
    <property type="entry name" value="NA-bd_OB-fold"/>
</dbReference>
<dbReference type="HAMAP" id="MF_01959">
    <property type="entry name" value="CcmE"/>
    <property type="match status" value="1"/>
</dbReference>
<dbReference type="GO" id="GO:0020037">
    <property type="term" value="F:heme binding"/>
    <property type="evidence" value="ECO:0007669"/>
    <property type="project" value="InterPro"/>
</dbReference>
<evidence type="ECO:0000256" key="6">
    <source>
        <dbReference type="ARBA" id="ARBA00022968"/>
    </source>
</evidence>
<dbReference type="EMBL" id="LXYT01000002">
    <property type="protein sequence ID" value="OLY43211.1"/>
    <property type="molecule type" value="Genomic_DNA"/>
</dbReference>
<dbReference type="InterPro" id="IPR004329">
    <property type="entry name" value="CcmE"/>
</dbReference>
<comment type="similarity">
    <text evidence="10">Belongs to the CcmE/CycJ family.</text>
</comment>
<protein>
    <recommendedName>
        <fullName evidence="10">Cytochrome c-type biogenesis protein CcmE</fullName>
    </recommendedName>
    <alternativeName>
        <fullName evidence="10">Cytochrome c maturation protein E</fullName>
    </alternativeName>
    <alternativeName>
        <fullName evidence="10">Heme chaperone CcmE</fullName>
    </alternativeName>
</protein>
<feature type="topological domain" description="Cytoplasmic" evidence="10">
    <location>
        <begin position="1"/>
        <end position="22"/>
    </location>
</feature>
<feature type="binding site" description="covalent" evidence="10 11">
    <location>
        <position position="137"/>
    </location>
    <ligand>
        <name>heme</name>
        <dbReference type="ChEBI" id="CHEBI:30413"/>
    </ligand>
</feature>
<sequence>MSNETAVRLTIQKGLRRRKTKRLMMILGGLVVLAVAAALVLYAMRGTASFFRMPSEITGEDISSGRPLRLGGFVEKGSVNKENGTRITFAITDFSNKETVKFDGVLPDLFREGQGIIAEGHFVLDGVFVADRVLAKHDETYVPKDIVDRLKAQGLWEAYQKHER</sequence>
<dbReference type="AlphaFoldDB" id="A0A1R0F8D3"/>
<dbReference type="SUPFAM" id="SSF82093">
    <property type="entry name" value="Heme chaperone CcmE"/>
    <property type="match status" value="1"/>
</dbReference>
<dbReference type="InterPro" id="IPR036127">
    <property type="entry name" value="CcmE-like_sf"/>
</dbReference>
<keyword evidence="10" id="KW-1003">Cell membrane</keyword>
<keyword evidence="14" id="KW-1185">Reference proteome</keyword>
<keyword evidence="3 10" id="KW-0812">Transmembrane</keyword>
<keyword evidence="4 10" id="KW-0479">Metal-binding</keyword>
<dbReference type="PANTHER" id="PTHR34128:SF2">
    <property type="entry name" value="CYTOCHROME C-TYPE BIOGENESIS PROTEIN CCME HOMOLOG, MITOCHONDRIAL"/>
    <property type="match status" value="1"/>
</dbReference>
<evidence type="ECO:0000256" key="1">
    <source>
        <dbReference type="ARBA" id="ARBA00004370"/>
    </source>
</evidence>
<evidence type="ECO:0000256" key="4">
    <source>
        <dbReference type="ARBA" id="ARBA00022723"/>
    </source>
</evidence>
<dbReference type="GO" id="GO:0005886">
    <property type="term" value="C:plasma membrane"/>
    <property type="evidence" value="ECO:0007669"/>
    <property type="project" value="UniProtKB-SubCell"/>
</dbReference>
<dbReference type="Proteomes" id="UP000187344">
    <property type="component" value="Unassembled WGS sequence"/>
</dbReference>
<dbReference type="GO" id="GO:0017003">
    <property type="term" value="P:protein-heme linkage"/>
    <property type="evidence" value="ECO:0007669"/>
    <property type="project" value="UniProtKB-UniRule"/>
</dbReference>
<gene>
    <name evidence="10" type="primary">ccmE</name>
    <name evidence="10" type="synonym">cycJ</name>
    <name evidence="13" type="ORF">PEB0149_006350</name>
</gene>
<proteinExistence type="inferred from homology"/>
<evidence type="ECO:0000256" key="9">
    <source>
        <dbReference type="ARBA" id="ARBA00023136"/>
    </source>
</evidence>
<accession>A0A1R0F8D3</accession>
<feature type="topological domain" description="Extracellular" evidence="10">
    <location>
        <begin position="44"/>
        <end position="164"/>
    </location>
</feature>
<evidence type="ECO:0000256" key="8">
    <source>
        <dbReference type="ARBA" id="ARBA00023004"/>
    </source>
</evidence>
<evidence type="ECO:0000256" key="10">
    <source>
        <dbReference type="HAMAP-Rule" id="MF_01959"/>
    </source>
</evidence>
<evidence type="ECO:0000256" key="11">
    <source>
        <dbReference type="PIRSR" id="PIRSR604329-50"/>
    </source>
</evidence>
<keyword evidence="2 10" id="KW-0349">Heme</keyword>
<comment type="function">
    <text evidence="10">Heme chaperone required for the biogenesis of c-type cytochromes. Transiently binds heme delivered by CcmC and transfers the heme to apo-cytochromes in a process facilitated by CcmF and CcmH.</text>
</comment>
<keyword evidence="8 10" id="KW-0408">Iron</keyword>
<dbReference type="Pfam" id="PF03100">
    <property type="entry name" value="CcmE"/>
    <property type="match status" value="1"/>
</dbReference>
<dbReference type="NCBIfam" id="NF009731">
    <property type="entry name" value="PRK13254.1-5"/>
    <property type="match status" value="1"/>
</dbReference>
<dbReference type="GO" id="GO:0017004">
    <property type="term" value="P:cytochrome complex assembly"/>
    <property type="evidence" value="ECO:0007669"/>
    <property type="project" value="UniProtKB-KW"/>
</dbReference>